<dbReference type="Proteomes" id="UP001188597">
    <property type="component" value="Unassembled WGS sequence"/>
</dbReference>
<dbReference type="InterPro" id="IPR044225">
    <property type="entry name" value="KO_chloroplastic"/>
</dbReference>
<evidence type="ECO:0000313" key="8">
    <source>
        <dbReference type="Proteomes" id="UP001188597"/>
    </source>
</evidence>
<dbReference type="InterPro" id="IPR001128">
    <property type="entry name" value="Cyt_P450"/>
</dbReference>
<dbReference type="GO" id="GO:0005506">
    <property type="term" value="F:iron ion binding"/>
    <property type="evidence" value="ECO:0007669"/>
    <property type="project" value="InterPro"/>
</dbReference>
<dbReference type="Pfam" id="PF00067">
    <property type="entry name" value="p450"/>
    <property type="match status" value="1"/>
</dbReference>
<keyword evidence="5 6" id="KW-0472">Membrane</keyword>
<dbReference type="GO" id="GO:0020037">
    <property type="term" value="F:heme binding"/>
    <property type="evidence" value="ECO:0007669"/>
    <property type="project" value="InterPro"/>
</dbReference>
<dbReference type="GO" id="GO:0009686">
    <property type="term" value="P:gibberellin biosynthetic process"/>
    <property type="evidence" value="ECO:0007669"/>
    <property type="project" value="InterPro"/>
</dbReference>
<protein>
    <submittedName>
        <fullName evidence="7">Uncharacterized protein</fullName>
    </submittedName>
</protein>
<dbReference type="Gene3D" id="1.10.630.10">
    <property type="entry name" value="Cytochrome P450"/>
    <property type="match status" value="1"/>
</dbReference>
<feature type="transmembrane region" description="Helical" evidence="6">
    <location>
        <begin position="6"/>
        <end position="26"/>
    </location>
</feature>
<evidence type="ECO:0000256" key="1">
    <source>
        <dbReference type="ARBA" id="ARBA00004167"/>
    </source>
</evidence>
<evidence type="ECO:0000256" key="2">
    <source>
        <dbReference type="ARBA" id="ARBA00010617"/>
    </source>
</evidence>
<reference evidence="7" key="1">
    <citation type="submission" date="2022-12" db="EMBL/GenBank/DDBJ databases">
        <title>Draft genome assemblies for two species of Escallonia (Escalloniales).</title>
        <authorList>
            <person name="Chanderbali A."/>
            <person name="Dervinis C."/>
            <person name="Anghel I."/>
            <person name="Soltis D."/>
            <person name="Soltis P."/>
            <person name="Zapata F."/>
        </authorList>
    </citation>
    <scope>NUCLEOTIDE SEQUENCE</scope>
    <source>
        <strain evidence="7">UCBG64.0493</strain>
        <tissue evidence="7">Leaf</tissue>
    </source>
</reference>
<dbReference type="EMBL" id="JAVXUP010003143">
    <property type="protein sequence ID" value="KAK2999894.1"/>
    <property type="molecule type" value="Genomic_DNA"/>
</dbReference>
<accession>A0AA89ADP1</accession>
<dbReference type="GO" id="GO:0052615">
    <property type="term" value="F:ent-kaurene oxidase activity"/>
    <property type="evidence" value="ECO:0007669"/>
    <property type="project" value="InterPro"/>
</dbReference>
<dbReference type="PANTHER" id="PTHR47283">
    <property type="entry name" value="ENT-KAURENE OXIDASE, CHLOROPLASTIC"/>
    <property type="match status" value="1"/>
</dbReference>
<keyword evidence="3 6" id="KW-0812">Transmembrane</keyword>
<proteinExistence type="inferred from homology"/>
<comment type="caution">
    <text evidence="7">The sequence shown here is derived from an EMBL/GenBank/DDBJ whole genome shotgun (WGS) entry which is preliminary data.</text>
</comment>
<evidence type="ECO:0000313" key="7">
    <source>
        <dbReference type="EMBL" id="KAK2999894.1"/>
    </source>
</evidence>
<organism evidence="7 8">
    <name type="scientific">Escallonia herrerae</name>
    <dbReference type="NCBI Taxonomy" id="1293975"/>
    <lineage>
        <taxon>Eukaryota</taxon>
        <taxon>Viridiplantae</taxon>
        <taxon>Streptophyta</taxon>
        <taxon>Embryophyta</taxon>
        <taxon>Tracheophyta</taxon>
        <taxon>Spermatophyta</taxon>
        <taxon>Magnoliopsida</taxon>
        <taxon>eudicotyledons</taxon>
        <taxon>Gunneridae</taxon>
        <taxon>Pentapetalae</taxon>
        <taxon>asterids</taxon>
        <taxon>campanulids</taxon>
        <taxon>Escalloniales</taxon>
        <taxon>Escalloniaceae</taxon>
        <taxon>Escallonia</taxon>
    </lineage>
</organism>
<evidence type="ECO:0000256" key="5">
    <source>
        <dbReference type="ARBA" id="ARBA00023136"/>
    </source>
</evidence>
<gene>
    <name evidence="7" type="ORF">RJ639_023315</name>
</gene>
<keyword evidence="4 6" id="KW-1133">Transmembrane helix</keyword>
<dbReference type="SUPFAM" id="SSF48264">
    <property type="entry name" value="Cytochrome P450"/>
    <property type="match status" value="1"/>
</dbReference>
<evidence type="ECO:0000256" key="6">
    <source>
        <dbReference type="SAM" id="Phobius"/>
    </source>
</evidence>
<evidence type="ECO:0000256" key="4">
    <source>
        <dbReference type="ARBA" id="ARBA00022989"/>
    </source>
</evidence>
<keyword evidence="8" id="KW-1185">Reference proteome</keyword>
<dbReference type="GO" id="GO:0016709">
    <property type="term" value="F:oxidoreductase activity, acting on paired donors, with incorporation or reduction of molecular oxygen, NAD(P)H as one donor, and incorporation of one atom of oxygen"/>
    <property type="evidence" value="ECO:0007669"/>
    <property type="project" value="TreeGrafter"/>
</dbReference>
<sequence length="402" mass="44934">MGSSVEAGLMAVFAVSGSVALLALQVHKRLLSDFMKKIEFEMGSRKVQKKKKVRFAEHQVTIPPSVHEDYYANKMQTTKPLVLNARKHVAEKGKLDGAMPLNWQALYKGLIAYRKQSINFQKLKLISQMDEDFLQLSMIFNTTKSVVLVPNRDPKFKIAVLASKQCNNFTVKASVREADCYGRSHFEDLSCQELDRLENNSRTIKGAKIIGQDNEALSVVGCLDDTSRRVMYESSACITAILSQVAQGLIVPVQLLSTKMLYVFPLHAFRSHSLLPLDIRDHDLHSLVGTGSTKVVDAVTGAFLKSKGIQVAIYYCFHQRFEAVVCVGTQIGLNIYGCTIDDKVCEHHKDWRPERFLDENKDSVDPYKMTAFGGGKRVWAGALQTMPISCMAVGKFIQESES</sequence>
<dbReference type="GO" id="GO:0010241">
    <property type="term" value="P:ent-kaurene oxidation to kaurenoic acid"/>
    <property type="evidence" value="ECO:0007669"/>
    <property type="project" value="InterPro"/>
</dbReference>
<dbReference type="GO" id="GO:0009707">
    <property type="term" value="C:chloroplast outer membrane"/>
    <property type="evidence" value="ECO:0007669"/>
    <property type="project" value="TreeGrafter"/>
</dbReference>
<comment type="similarity">
    <text evidence="2">Belongs to the cytochrome P450 family.</text>
</comment>
<dbReference type="GO" id="GO:0005783">
    <property type="term" value="C:endoplasmic reticulum"/>
    <property type="evidence" value="ECO:0007669"/>
    <property type="project" value="TreeGrafter"/>
</dbReference>
<dbReference type="InterPro" id="IPR036396">
    <property type="entry name" value="Cyt_P450_sf"/>
</dbReference>
<evidence type="ECO:0000256" key="3">
    <source>
        <dbReference type="ARBA" id="ARBA00022692"/>
    </source>
</evidence>
<dbReference type="AlphaFoldDB" id="A0AA89ADP1"/>
<comment type="subcellular location">
    <subcellularLocation>
        <location evidence="1">Membrane</location>
        <topology evidence="1">Single-pass membrane protein</topology>
    </subcellularLocation>
</comment>
<dbReference type="PANTHER" id="PTHR47283:SF1">
    <property type="entry name" value="ENT-KAURENE OXIDASE, CHLOROPLASTIC"/>
    <property type="match status" value="1"/>
</dbReference>
<name>A0AA89ADP1_9ASTE</name>